<organism evidence="2 3">
    <name type="scientific">Candidatus Kuenenbacteria bacterium HGW-Kuenenbacteria-1</name>
    <dbReference type="NCBI Taxonomy" id="2013812"/>
    <lineage>
        <taxon>Bacteria</taxon>
        <taxon>Candidatus Kueneniibacteriota</taxon>
    </lineage>
</organism>
<gene>
    <name evidence="2" type="ORF">CVV26_01740</name>
</gene>
<dbReference type="EMBL" id="PGYQ01000006">
    <property type="protein sequence ID" value="PKL72370.1"/>
    <property type="molecule type" value="Genomic_DNA"/>
</dbReference>
<dbReference type="PANTHER" id="PTHR43852:SF3">
    <property type="entry name" value="NUCLEOTIDYLTRANSFERASE"/>
    <property type="match status" value="1"/>
</dbReference>
<dbReference type="InterPro" id="IPR041633">
    <property type="entry name" value="Polbeta"/>
</dbReference>
<evidence type="ECO:0000313" key="2">
    <source>
        <dbReference type="EMBL" id="PKL72370.1"/>
    </source>
</evidence>
<reference evidence="2 3" key="1">
    <citation type="journal article" date="2017" name="ISME J.">
        <title>Potential for microbial H2 and metal transformations associated with novel bacteria and archaea in deep terrestrial subsurface sediments.</title>
        <authorList>
            <person name="Hernsdorf A.W."/>
            <person name="Amano Y."/>
            <person name="Miyakawa K."/>
            <person name="Ise K."/>
            <person name="Suzuki Y."/>
            <person name="Anantharaman K."/>
            <person name="Probst A."/>
            <person name="Burstein D."/>
            <person name="Thomas B.C."/>
            <person name="Banfield J.F."/>
        </authorList>
    </citation>
    <scope>NUCLEOTIDE SEQUENCE [LARGE SCALE GENOMIC DNA]</scope>
    <source>
        <strain evidence="2">HGW-Kuenenbacteria-1</strain>
    </source>
</reference>
<proteinExistence type="predicted"/>
<feature type="domain" description="Polymerase beta nucleotidyltransferase" evidence="1">
    <location>
        <begin position="10"/>
        <end position="101"/>
    </location>
</feature>
<name>A0A2N1UNG8_9BACT</name>
<protein>
    <recommendedName>
        <fullName evidence="1">Polymerase beta nucleotidyltransferase domain-containing protein</fullName>
    </recommendedName>
</protein>
<dbReference type="Pfam" id="PF18765">
    <property type="entry name" value="Polbeta"/>
    <property type="match status" value="1"/>
</dbReference>
<comment type="caution">
    <text evidence="2">The sequence shown here is derived from an EMBL/GenBank/DDBJ whole genome shotgun (WGS) entry which is preliminary data.</text>
</comment>
<evidence type="ECO:0000313" key="3">
    <source>
        <dbReference type="Proteomes" id="UP000233414"/>
    </source>
</evidence>
<dbReference type="AlphaFoldDB" id="A0A2N1UNG8"/>
<sequence>MKLTAKQKIQIQKIGKKYKLKLILLYGSYVKEKQRIKSDLDIAILGKESIKGKSFSKIFSGMENVFGNNEERELDLKILEKIDALFLYQVMKDGALLYGSSFDYWELKTYAIRNYWDNMPIFKLEEILVNKYFGKYA</sequence>
<dbReference type="PANTHER" id="PTHR43852">
    <property type="entry name" value="NUCLEOTIDYLTRANSFERASE"/>
    <property type="match status" value="1"/>
</dbReference>
<dbReference type="InterPro" id="IPR043519">
    <property type="entry name" value="NT_sf"/>
</dbReference>
<evidence type="ECO:0000259" key="1">
    <source>
        <dbReference type="Pfam" id="PF18765"/>
    </source>
</evidence>
<dbReference type="NCBIfam" id="NF047752">
    <property type="entry name" value="MntA_antitoxin"/>
    <property type="match status" value="1"/>
</dbReference>
<dbReference type="Gene3D" id="3.30.460.10">
    <property type="entry name" value="Beta Polymerase, domain 2"/>
    <property type="match status" value="1"/>
</dbReference>
<dbReference type="Proteomes" id="UP000233414">
    <property type="component" value="Unassembled WGS sequence"/>
</dbReference>
<dbReference type="CDD" id="cd05403">
    <property type="entry name" value="NT_KNTase_like"/>
    <property type="match status" value="1"/>
</dbReference>
<dbReference type="InterPro" id="IPR052930">
    <property type="entry name" value="TA_antitoxin_MntA"/>
</dbReference>
<accession>A0A2N1UNG8</accession>
<dbReference type="SUPFAM" id="SSF81301">
    <property type="entry name" value="Nucleotidyltransferase"/>
    <property type="match status" value="1"/>
</dbReference>